<dbReference type="InterPro" id="IPR001647">
    <property type="entry name" value="HTH_TetR"/>
</dbReference>
<dbReference type="InterPro" id="IPR050109">
    <property type="entry name" value="HTH-type_TetR-like_transc_reg"/>
</dbReference>
<keyword evidence="3" id="KW-0804">Transcription</keyword>
<dbReference type="PANTHER" id="PTHR30055:SF238">
    <property type="entry name" value="MYCOFACTOCIN BIOSYNTHESIS TRANSCRIPTIONAL REGULATOR MFTR-RELATED"/>
    <property type="match status" value="1"/>
</dbReference>
<organism evidence="6 7">
    <name type="scientific">Paralimibaculum aggregatum</name>
    <dbReference type="NCBI Taxonomy" id="3036245"/>
    <lineage>
        <taxon>Bacteria</taxon>
        <taxon>Pseudomonadati</taxon>
        <taxon>Pseudomonadota</taxon>
        <taxon>Alphaproteobacteria</taxon>
        <taxon>Rhodobacterales</taxon>
        <taxon>Paracoccaceae</taxon>
        <taxon>Paralimibaculum</taxon>
    </lineage>
</organism>
<keyword evidence="7" id="KW-1185">Reference proteome</keyword>
<keyword evidence="1" id="KW-0805">Transcription regulation</keyword>
<evidence type="ECO:0000313" key="6">
    <source>
        <dbReference type="EMBL" id="GMG85586.1"/>
    </source>
</evidence>
<gene>
    <name evidence="6" type="ORF">LNKW23_48090</name>
</gene>
<comment type="caution">
    <text evidence="6">The sequence shown here is derived from an EMBL/GenBank/DDBJ whole genome shotgun (WGS) entry which is preliminary data.</text>
</comment>
<evidence type="ECO:0000256" key="3">
    <source>
        <dbReference type="ARBA" id="ARBA00023163"/>
    </source>
</evidence>
<dbReference type="PROSITE" id="PS50977">
    <property type="entry name" value="HTH_TETR_2"/>
    <property type="match status" value="1"/>
</dbReference>
<evidence type="ECO:0000256" key="2">
    <source>
        <dbReference type="ARBA" id="ARBA00023125"/>
    </source>
</evidence>
<sequence>MTLSLRERRRQETARAIQLVTLQLAVQHGLENVTTEEIAASAGISTRTFFNYFTNKEAAAIGAPPAFREKDKEALREGTGSLAKDLKVFLDRHMEILAEDEPILEMIGTVLRSNERARGILEGFLNQERRELTECLCSRVNDRQTAAALACMTIDAITETIYLWEHEDNLTLGAALDAAWKGMITAAHLLVISSD</sequence>
<dbReference type="Proteomes" id="UP001239909">
    <property type="component" value="Unassembled WGS sequence"/>
</dbReference>
<name>A0ABQ6LU26_9RHOB</name>
<proteinExistence type="predicted"/>
<evidence type="ECO:0000256" key="1">
    <source>
        <dbReference type="ARBA" id="ARBA00023015"/>
    </source>
</evidence>
<dbReference type="PANTHER" id="PTHR30055">
    <property type="entry name" value="HTH-TYPE TRANSCRIPTIONAL REGULATOR RUTR"/>
    <property type="match status" value="1"/>
</dbReference>
<dbReference type="Gene3D" id="1.10.357.10">
    <property type="entry name" value="Tetracycline Repressor, domain 2"/>
    <property type="match status" value="1"/>
</dbReference>
<dbReference type="EMBL" id="BSYI01000079">
    <property type="protein sequence ID" value="GMG85586.1"/>
    <property type="molecule type" value="Genomic_DNA"/>
</dbReference>
<dbReference type="InterPro" id="IPR009057">
    <property type="entry name" value="Homeodomain-like_sf"/>
</dbReference>
<dbReference type="Pfam" id="PF00440">
    <property type="entry name" value="TetR_N"/>
    <property type="match status" value="1"/>
</dbReference>
<dbReference type="SUPFAM" id="SSF46689">
    <property type="entry name" value="Homeodomain-like"/>
    <property type="match status" value="1"/>
</dbReference>
<dbReference type="RefSeq" id="WP_285674984.1">
    <property type="nucleotide sequence ID" value="NZ_BSYI01000079.1"/>
</dbReference>
<evidence type="ECO:0000313" key="7">
    <source>
        <dbReference type="Proteomes" id="UP001239909"/>
    </source>
</evidence>
<keyword evidence="2 4" id="KW-0238">DNA-binding</keyword>
<protein>
    <submittedName>
        <fullName evidence="6">TetR family transcriptional regulator</fullName>
    </submittedName>
</protein>
<accession>A0ABQ6LU26</accession>
<evidence type="ECO:0000259" key="5">
    <source>
        <dbReference type="PROSITE" id="PS50977"/>
    </source>
</evidence>
<reference evidence="6 7" key="1">
    <citation type="submission" date="2023-04" db="EMBL/GenBank/DDBJ databases">
        <title>Marinoamorphus aggregata gen. nov., sp. Nov., isolate from tissue of brittle star Ophioplocus japonicus.</title>
        <authorList>
            <person name="Kawano K."/>
            <person name="Sawayama S."/>
            <person name="Nakagawa S."/>
        </authorList>
    </citation>
    <scope>NUCLEOTIDE SEQUENCE [LARGE SCALE GENOMIC DNA]</scope>
    <source>
        <strain evidence="6 7">NKW23</strain>
    </source>
</reference>
<feature type="DNA-binding region" description="H-T-H motif" evidence="4">
    <location>
        <begin position="34"/>
        <end position="53"/>
    </location>
</feature>
<feature type="domain" description="HTH tetR-type" evidence="5">
    <location>
        <begin position="11"/>
        <end position="71"/>
    </location>
</feature>
<evidence type="ECO:0000256" key="4">
    <source>
        <dbReference type="PROSITE-ProRule" id="PRU00335"/>
    </source>
</evidence>